<evidence type="ECO:0000256" key="1">
    <source>
        <dbReference type="SAM" id="MobiDB-lite"/>
    </source>
</evidence>
<feature type="compositionally biased region" description="Acidic residues" evidence="1">
    <location>
        <begin position="52"/>
        <end position="65"/>
    </location>
</feature>
<dbReference type="Gene3D" id="3.80.10.10">
    <property type="entry name" value="Ribonuclease Inhibitor"/>
    <property type="match status" value="1"/>
</dbReference>
<evidence type="ECO:0000313" key="2">
    <source>
        <dbReference type="EMBL" id="CAB9496518.1"/>
    </source>
</evidence>
<dbReference type="OrthoDB" id="549243at2759"/>
<keyword evidence="3" id="KW-1185">Reference proteome</keyword>
<dbReference type="InterPro" id="IPR032675">
    <property type="entry name" value="LRR_dom_sf"/>
</dbReference>
<sequence>MREIPKLQVLCLRAVGSQSCSAEETFAVHQETNEPSRASKLLRSFHQRPVIDDDNNDNDNDDEEEKTLRNVPMSRSVCVGKGSSRRAQANDVDLNHPLIAHHAINTTGTSGDNGNNGDNDKQEVVLIMEHGNPALDCLQSYIDSLVELGRMDDNRMGIHFFEEWRNNVLVGAGKPLPAASSNSNNKPEGDEKNSSQEPEEPPRKRTRRRGSDSDHNNNSTLRLRVKKQGPPPPLGSISLNNCAIGQETLEAMRDSGMGVHIGVLDLTGIYNLNDTMLEQLLPHCPNIQRLSFKNCRRVTCNSLQILAQYQTKLKFLDIGGVYNITPDEVIETIVVGNNSNSNNNNKKKNKKNTIPCPDLIELHVSGLGWNDHLLKMVVSCSGEYDDDEDDYDDVDHNNQQQRPWKALSFGFSMNLTSLVLRQSLSKVSSSLISLALHFCEYVVDNALMGMLGRNLPHVKYLDVRGNPSLNSMTGWFDGRASADFNRVGDENARHEGSHPEEASDEEGNAANVQELTVLARFTGITKASLEDTLRIHPVQAAKLKCFLDGSGIGVGIYR</sequence>
<name>A0A9N8D503_9STRA</name>
<dbReference type="Proteomes" id="UP001153069">
    <property type="component" value="Unassembled WGS sequence"/>
</dbReference>
<dbReference type="AlphaFoldDB" id="A0A9N8D503"/>
<evidence type="ECO:0000313" key="3">
    <source>
        <dbReference type="Proteomes" id="UP001153069"/>
    </source>
</evidence>
<dbReference type="EMBL" id="CAICTM010000006">
    <property type="protein sequence ID" value="CAB9496518.1"/>
    <property type="molecule type" value="Genomic_DNA"/>
</dbReference>
<protein>
    <submittedName>
        <fullName evidence="2">Transporter</fullName>
    </submittedName>
</protein>
<dbReference type="InterPro" id="IPR006553">
    <property type="entry name" value="Leu-rich_rpt_Cys-con_subtyp"/>
</dbReference>
<organism evidence="2 3">
    <name type="scientific">Seminavis robusta</name>
    <dbReference type="NCBI Taxonomy" id="568900"/>
    <lineage>
        <taxon>Eukaryota</taxon>
        <taxon>Sar</taxon>
        <taxon>Stramenopiles</taxon>
        <taxon>Ochrophyta</taxon>
        <taxon>Bacillariophyta</taxon>
        <taxon>Bacillariophyceae</taxon>
        <taxon>Bacillariophycidae</taxon>
        <taxon>Naviculales</taxon>
        <taxon>Naviculaceae</taxon>
        <taxon>Seminavis</taxon>
    </lineage>
</organism>
<accession>A0A9N8D503</accession>
<feature type="region of interest" description="Disordered" evidence="1">
    <location>
        <begin position="47"/>
        <end position="69"/>
    </location>
</feature>
<dbReference type="SMART" id="SM00367">
    <property type="entry name" value="LRR_CC"/>
    <property type="match status" value="1"/>
</dbReference>
<feature type="region of interest" description="Disordered" evidence="1">
    <location>
        <begin position="175"/>
        <end position="236"/>
    </location>
</feature>
<comment type="caution">
    <text evidence="2">The sequence shown here is derived from an EMBL/GenBank/DDBJ whole genome shotgun (WGS) entry which is preliminary data.</text>
</comment>
<feature type="compositionally biased region" description="Basic and acidic residues" evidence="1">
    <location>
        <begin position="489"/>
        <end position="501"/>
    </location>
</feature>
<gene>
    <name evidence="2" type="ORF">SEMRO_6_G004890.1</name>
</gene>
<feature type="region of interest" description="Disordered" evidence="1">
    <location>
        <begin position="489"/>
        <end position="509"/>
    </location>
</feature>
<reference evidence="2" key="1">
    <citation type="submission" date="2020-06" db="EMBL/GenBank/DDBJ databases">
        <authorList>
            <consortium name="Plant Systems Biology data submission"/>
        </authorList>
    </citation>
    <scope>NUCLEOTIDE SEQUENCE</scope>
    <source>
        <strain evidence="2">D6</strain>
    </source>
</reference>
<dbReference type="SUPFAM" id="SSF52047">
    <property type="entry name" value="RNI-like"/>
    <property type="match status" value="1"/>
</dbReference>
<proteinExistence type="predicted"/>